<protein>
    <submittedName>
        <fullName evidence="1">Uncharacterized protein</fullName>
    </submittedName>
</protein>
<keyword evidence="2" id="KW-1185">Reference proteome</keyword>
<dbReference type="AlphaFoldDB" id="A0A423PIZ4"/>
<evidence type="ECO:0000313" key="2">
    <source>
        <dbReference type="Proteomes" id="UP000283993"/>
    </source>
</evidence>
<dbReference type="Proteomes" id="UP000283993">
    <property type="component" value="Unassembled WGS sequence"/>
</dbReference>
<comment type="caution">
    <text evidence="1">The sequence shown here is derived from an EMBL/GenBank/DDBJ whole genome shotgun (WGS) entry which is preliminary data.</text>
</comment>
<name>A0A423PIZ4_9GAMM</name>
<reference evidence="1 2" key="1">
    <citation type="submission" date="2013-10" db="EMBL/GenBank/DDBJ databases">
        <title>Salinisphaera orenii MK-B5 Genome Sequencing.</title>
        <authorList>
            <person name="Lai Q."/>
            <person name="Li C."/>
            <person name="Shao Z."/>
        </authorList>
    </citation>
    <scope>NUCLEOTIDE SEQUENCE [LARGE SCALE GENOMIC DNA]</scope>
    <source>
        <strain evidence="1 2">MK-B5</strain>
    </source>
</reference>
<dbReference type="EMBL" id="AYKH01000031">
    <property type="protein sequence ID" value="ROO25558.1"/>
    <property type="molecule type" value="Genomic_DNA"/>
</dbReference>
<proteinExistence type="predicted"/>
<accession>A0A423PIZ4</accession>
<evidence type="ECO:0000313" key="1">
    <source>
        <dbReference type="EMBL" id="ROO25558.1"/>
    </source>
</evidence>
<sequence>MARRSGLTRTELAELAIATAAGVLNRAWLEHELTDDEMVAAISDAQFELRAIAVERTGRLQ</sequence>
<gene>
    <name evidence="1" type="ORF">SAOR_12025</name>
</gene>
<organism evidence="1 2">
    <name type="scientific">Salinisphaera orenii MK-B5</name>
    <dbReference type="NCBI Taxonomy" id="856730"/>
    <lineage>
        <taxon>Bacteria</taxon>
        <taxon>Pseudomonadati</taxon>
        <taxon>Pseudomonadota</taxon>
        <taxon>Gammaproteobacteria</taxon>
        <taxon>Salinisphaerales</taxon>
        <taxon>Salinisphaeraceae</taxon>
        <taxon>Salinisphaera</taxon>
    </lineage>
</organism>